<dbReference type="Gene3D" id="1.20.120.1620">
    <property type="match status" value="1"/>
</dbReference>
<proteinExistence type="predicted"/>
<evidence type="ECO:0000313" key="2">
    <source>
        <dbReference type="Proteomes" id="UP001238540"/>
    </source>
</evidence>
<accession>A0ABT8BSM3</accession>
<dbReference type="Proteomes" id="UP001238540">
    <property type="component" value="Unassembled WGS sequence"/>
</dbReference>
<keyword evidence="2" id="KW-1185">Reference proteome</keyword>
<evidence type="ECO:0000313" key="1">
    <source>
        <dbReference type="EMBL" id="MDN3609374.1"/>
    </source>
</evidence>
<reference evidence="2" key="1">
    <citation type="journal article" date="2019" name="Int. J. Syst. Evol. Microbiol.">
        <title>The Global Catalogue of Microorganisms (GCM) 10K type strain sequencing project: providing services to taxonomists for standard genome sequencing and annotation.</title>
        <authorList>
            <consortium name="The Broad Institute Genomics Platform"/>
            <consortium name="The Broad Institute Genome Sequencing Center for Infectious Disease"/>
            <person name="Wu L."/>
            <person name="Ma J."/>
        </authorList>
    </citation>
    <scope>NUCLEOTIDE SEQUENCE [LARGE SCALE GENOMIC DNA]</scope>
    <source>
        <strain evidence="2">CECT 7398</strain>
    </source>
</reference>
<sequence>MGTERLNNLVLAAVTVLVAGCTYSSRAIDEQTLEARNNLKDYALVSCLIAVDPDSKLAEDLKATKRSLSFMGNGNYKVVQDEETFETMNDPYNDTVRFLMSEATRSIGYMKDGSTSRTYGCFKAAQSEVFEEFIARQDEFIDG</sequence>
<gene>
    <name evidence="1" type="ORF">QWZ16_06525</name>
</gene>
<dbReference type="EMBL" id="JAUFQC010000001">
    <property type="protein sequence ID" value="MDN3609374.1"/>
    <property type="molecule type" value="Genomic_DNA"/>
</dbReference>
<dbReference type="PROSITE" id="PS51257">
    <property type="entry name" value="PROKAR_LIPOPROTEIN"/>
    <property type="match status" value="1"/>
</dbReference>
<protein>
    <submittedName>
        <fullName evidence="1">Uncharacterized protein</fullName>
    </submittedName>
</protein>
<dbReference type="InterPro" id="IPR038314">
    <property type="entry name" value="T6SS_sf"/>
</dbReference>
<comment type="caution">
    <text evidence="1">The sequence shown here is derived from an EMBL/GenBank/DDBJ whole genome shotgun (WGS) entry which is preliminary data.</text>
</comment>
<name>A0ABT8BSM3_9VIBR</name>
<organism evidence="1 2">
    <name type="scientific">Vibrio ostreicida</name>
    <dbReference type="NCBI Taxonomy" id="526588"/>
    <lineage>
        <taxon>Bacteria</taxon>
        <taxon>Pseudomonadati</taxon>
        <taxon>Pseudomonadota</taxon>
        <taxon>Gammaproteobacteria</taxon>
        <taxon>Vibrionales</taxon>
        <taxon>Vibrionaceae</taxon>
        <taxon>Vibrio</taxon>
    </lineage>
</organism>
<dbReference type="RefSeq" id="WP_240457193.1">
    <property type="nucleotide sequence ID" value="NZ_JABEYA020000002.1"/>
</dbReference>